<dbReference type="Pfam" id="PF18393">
    <property type="entry name" value="MotY_N"/>
    <property type="match status" value="1"/>
</dbReference>
<accession>A0A0J1GLL0</accession>
<dbReference type="InterPro" id="IPR036737">
    <property type="entry name" value="OmpA-like_sf"/>
</dbReference>
<dbReference type="Pfam" id="PF00691">
    <property type="entry name" value="OmpA"/>
    <property type="match status" value="1"/>
</dbReference>
<protein>
    <recommendedName>
        <fullName evidence="5">Sodium-type flagellar protein MotY</fullName>
    </recommendedName>
</protein>
<dbReference type="AlphaFoldDB" id="A0A0J1GLL0"/>
<dbReference type="PATRIC" id="fig|754436.4.peg.2487"/>
<proteinExistence type="predicted"/>
<comment type="caution">
    <text evidence="3">The sequence shown here is derived from an EMBL/GenBank/DDBJ whole genome shotgun (WGS) entry which is preliminary data.</text>
</comment>
<dbReference type="InterPro" id="IPR041544">
    <property type="entry name" value="MotY_N"/>
</dbReference>
<evidence type="ECO:0000313" key="4">
    <source>
        <dbReference type="Proteomes" id="UP000036426"/>
    </source>
</evidence>
<feature type="domain" description="OmpA-like" evidence="1">
    <location>
        <begin position="138"/>
        <end position="225"/>
    </location>
</feature>
<name>A0A0J1GLL0_9GAMM</name>
<evidence type="ECO:0000313" key="3">
    <source>
        <dbReference type="EMBL" id="KLV00635.1"/>
    </source>
</evidence>
<evidence type="ECO:0000259" key="2">
    <source>
        <dbReference type="Pfam" id="PF18393"/>
    </source>
</evidence>
<evidence type="ECO:0000259" key="1">
    <source>
        <dbReference type="Pfam" id="PF00691"/>
    </source>
</evidence>
<organism evidence="3 4">
    <name type="scientific">Photobacterium aphoticum</name>
    <dbReference type="NCBI Taxonomy" id="754436"/>
    <lineage>
        <taxon>Bacteria</taxon>
        <taxon>Pseudomonadati</taxon>
        <taxon>Pseudomonadota</taxon>
        <taxon>Gammaproteobacteria</taxon>
        <taxon>Vibrionales</taxon>
        <taxon>Vibrionaceae</taxon>
        <taxon>Photobacterium</taxon>
    </lineage>
</organism>
<keyword evidence="4" id="KW-1185">Reference proteome</keyword>
<dbReference type="SUPFAM" id="SSF103088">
    <property type="entry name" value="OmpA-like"/>
    <property type="match status" value="1"/>
</dbReference>
<dbReference type="Gene3D" id="3.30.1330.60">
    <property type="entry name" value="OmpA-like domain"/>
    <property type="match status" value="1"/>
</dbReference>
<sequence length="236" mass="25854">MSQEVDGFGQVALIADAGEPLVFTLRSNDIDGSLTFQGVQAIPASWDRFEPYGLSPLGTVTVASLTGEVLIEEAAPILDALYQGDWVHIGLMQADKPLTVAVSNVRFPTAVTDFLDCKNQLLPMGYRQVRDSTFYLSPNAATLTAEEWHRIDGIARYIRSQNTIKAVLVDGYMNSNARSSVKLRQSKEIADEVASLFVEKGIAPALIEVRAHGGRYPQDEHQPAGKGRVRVRIVQL</sequence>
<evidence type="ECO:0008006" key="5">
    <source>
        <dbReference type="Google" id="ProtNLM"/>
    </source>
</evidence>
<dbReference type="InterPro" id="IPR006665">
    <property type="entry name" value="OmpA-like"/>
</dbReference>
<reference evidence="3 4" key="1">
    <citation type="submission" date="2015-05" db="EMBL/GenBank/DDBJ databases">
        <title>Photobacterium galathea sp. nov.</title>
        <authorList>
            <person name="Machado H."/>
            <person name="Gram L."/>
        </authorList>
    </citation>
    <scope>NUCLEOTIDE SEQUENCE [LARGE SCALE GENOMIC DNA]</scope>
    <source>
        <strain evidence="3 4">DSM 25995</strain>
    </source>
</reference>
<gene>
    <name evidence="3" type="ORF">ABT58_11720</name>
</gene>
<dbReference type="Proteomes" id="UP000036426">
    <property type="component" value="Unassembled WGS sequence"/>
</dbReference>
<dbReference type="EMBL" id="LDOV01000021">
    <property type="protein sequence ID" value="KLV00635.1"/>
    <property type="molecule type" value="Genomic_DNA"/>
</dbReference>
<feature type="domain" description="MotY N-terminal" evidence="2">
    <location>
        <begin position="1"/>
        <end position="123"/>
    </location>
</feature>
<dbReference type="Gene3D" id="2.60.40.2540">
    <property type="match status" value="1"/>
</dbReference>